<name>A0A5J4PR41_9ZZZZ</name>
<feature type="non-terminal residue" evidence="1">
    <location>
        <position position="1"/>
    </location>
</feature>
<evidence type="ECO:0000313" key="1">
    <source>
        <dbReference type="EMBL" id="KAA6311069.1"/>
    </source>
</evidence>
<proteinExistence type="predicted"/>
<accession>A0A5J4PR41</accession>
<comment type="caution">
    <text evidence="1">The sequence shown here is derived from an EMBL/GenBank/DDBJ whole genome shotgun (WGS) entry which is preliminary data.</text>
</comment>
<dbReference type="AlphaFoldDB" id="A0A5J4PR41"/>
<gene>
    <name evidence="1" type="ORF">EZS27_037738</name>
</gene>
<dbReference type="EMBL" id="SNRY01007116">
    <property type="protein sequence ID" value="KAA6311069.1"/>
    <property type="molecule type" value="Genomic_DNA"/>
</dbReference>
<reference evidence="1" key="1">
    <citation type="submission" date="2019-03" db="EMBL/GenBank/DDBJ databases">
        <title>Single cell metagenomics reveals metabolic interactions within the superorganism composed of flagellate Streblomastix strix and complex community of Bacteroidetes bacteria on its surface.</title>
        <authorList>
            <person name="Treitli S.C."/>
            <person name="Kolisko M."/>
            <person name="Husnik F."/>
            <person name="Keeling P."/>
            <person name="Hampl V."/>
        </authorList>
    </citation>
    <scope>NUCLEOTIDE SEQUENCE</scope>
    <source>
        <strain evidence="1">STM</strain>
    </source>
</reference>
<sequence length="53" mass="6436">FINNFLLVNNYIINANKTIFYFLLQNKHNLVDIKMVAVKKSIMEKECFYNRTY</sequence>
<organism evidence="1">
    <name type="scientific">termite gut metagenome</name>
    <dbReference type="NCBI Taxonomy" id="433724"/>
    <lineage>
        <taxon>unclassified sequences</taxon>
        <taxon>metagenomes</taxon>
        <taxon>organismal metagenomes</taxon>
    </lineage>
</organism>
<protein>
    <submittedName>
        <fullName evidence="1">Uncharacterized protein</fullName>
    </submittedName>
</protein>